<accession>A0A939SV60</accession>
<name>A0A939SV60_SERMA</name>
<protein>
    <submittedName>
        <fullName evidence="2">Uncharacterized protein</fullName>
    </submittedName>
</protein>
<sequence length="46" mass="4913">MGRWIKKFGMFWSVEQSAQGLVSGGGAPQQQVAHGVCPAARKTRPA</sequence>
<gene>
    <name evidence="2" type="ORF">J4732_08030</name>
</gene>
<organism evidence="2">
    <name type="scientific">Serratia marcescens</name>
    <dbReference type="NCBI Taxonomy" id="615"/>
    <lineage>
        <taxon>Bacteria</taxon>
        <taxon>Pseudomonadati</taxon>
        <taxon>Pseudomonadota</taxon>
        <taxon>Gammaproteobacteria</taxon>
        <taxon>Enterobacterales</taxon>
        <taxon>Yersiniaceae</taxon>
        <taxon>Serratia</taxon>
    </lineage>
</organism>
<reference evidence="2" key="1">
    <citation type="submission" date="2021-03" db="EMBL/GenBank/DDBJ databases">
        <title>Molecular epidemiology and mechanisms of colistin and carbapenem resistance in Enterobacteriaceae from clinical isolates, the environment and porcine samples in Pretoria, South Africa.</title>
        <authorList>
            <person name="Bogoshi D."/>
            <person name="Mbelle N.M."/>
            <person name="Naidoo V."/>
            <person name="Osei Sekyere J."/>
        </authorList>
    </citation>
    <scope>NUCLEOTIDE SEQUENCE</scope>
    <source>
        <strain evidence="2">C080</strain>
    </source>
</reference>
<proteinExistence type="predicted"/>
<evidence type="ECO:0000256" key="1">
    <source>
        <dbReference type="SAM" id="MobiDB-lite"/>
    </source>
</evidence>
<dbReference type="AlphaFoldDB" id="A0A939SV60"/>
<evidence type="ECO:0000313" key="2">
    <source>
        <dbReference type="EMBL" id="MBO2006763.1"/>
    </source>
</evidence>
<comment type="caution">
    <text evidence="2">The sequence shown here is derived from an EMBL/GenBank/DDBJ whole genome shotgun (WGS) entry which is preliminary data.</text>
</comment>
<dbReference type="EMBL" id="JAGETR010000044">
    <property type="protein sequence ID" value="MBO2006763.1"/>
    <property type="molecule type" value="Genomic_DNA"/>
</dbReference>
<feature type="region of interest" description="Disordered" evidence="1">
    <location>
        <begin position="23"/>
        <end position="46"/>
    </location>
</feature>